<comment type="subcellular location">
    <subcellularLocation>
        <location evidence="9">Cytoplasm</location>
    </subcellularLocation>
</comment>
<dbReference type="PANTHER" id="PTHR20275">
    <property type="entry name" value="NAD KINASE"/>
    <property type="match status" value="1"/>
</dbReference>
<comment type="caution">
    <text evidence="9">Lacks conserved residue(s) required for the propagation of feature annotation.</text>
</comment>
<name>A0A7K1FR47_9ACTN</name>
<gene>
    <name evidence="9" type="primary">nadK</name>
    <name evidence="10" type="ORF">GIS00_22015</name>
</gene>
<keyword evidence="3 9" id="KW-0547">Nucleotide-binding</keyword>
<evidence type="ECO:0000256" key="5">
    <source>
        <dbReference type="ARBA" id="ARBA00022840"/>
    </source>
</evidence>
<dbReference type="InterPro" id="IPR017438">
    <property type="entry name" value="ATP-NAD_kinase_N"/>
</dbReference>
<evidence type="ECO:0000256" key="2">
    <source>
        <dbReference type="ARBA" id="ARBA00022679"/>
    </source>
</evidence>
<dbReference type="GO" id="GO:0051287">
    <property type="term" value="F:NAD binding"/>
    <property type="evidence" value="ECO:0007669"/>
    <property type="project" value="UniProtKB-ARBA"/>
</dbReference>
<dbReference type="RefSeq" id="WP_154770556.1">
    <property type="nucleotide sequence ID" value="NZ_WLYK01000009.1"/>
</dbReference>
<keyword evidence="1 9" id="KW-0963">Cytoplasm</keyword>
<dbReference type="GO" id="GO:0005737">
    <property type="term" value="C:cytoplasm"/>
    <property type="evidence" value="ECO:0007669"/>
    <property type="project" value="UniProtKB-SubCell"/>
</dbReference>
<evidence type="ECO:0000256" key="4">
    <source>
        <dbReference type="ARBA" id="ARBA00022777"/>
    </source>
</evidence>
<feature type="binding site" evidence="9">
    <location>
        <position position="156"/>
    </location>
    <ligand>
        <name>NAD(+)</name>
        <dbReference type="ChEBI" id="CHEBI:57540"/>
    </ligand>
</feature>
<evidence type="ECO:0000256" key="9">
    <source>
        <dbReference type="HAMAP-Rule" id="MF_00361"/>
    </source>
</evidence>
<dbReference type="InterPro" id="IPR017437">
    <property type="entry name" value="ATP-NAD_kinase_PpnK-typ_C"/>
</dbReference>
<dbReference type="GO" id="GO:0006741">
    <property type="term" value="P:NADP+ biosynthetic process"/>
    <property type="evidence" value="ECO:0007669"/>
    <property type="project" value="UniProtKB-UniRule"/>
</dbReference>
<evidence type="ECO:0000313" key="11">
    <source>
        <dbReference type="Proteomes" id="UP000460221"/>
    </source>
</evidence>
<dbReference type="EC" id="2.7.1.23" evidence="9"/>
<keyword evidence="4 9" id="KW-0418">Kinase</keyword>
<dbReference type="EMBL" id="WLYK01000009">
    <property type="protein sequence ID" value="MTD16617.1"/>
    <property type="molecule type" value="Genomic_DNA"/>
</dbReference>
<dbReference type="GO" id="GO:0005524">
    <property type="term" value="F:ATP binding"/>
    <property type="evidence" value="ECO:0007669"/>
    <property type="project" value="UniProtKB-KW"/>
</dbReference>
<reference evidence="10 11" key="1">
    <citation type="submission" date="2019-11" db="EMBL/GenBank/DDBJ databases">
        <authorList>
            <person name="Jiang L.-Q."/>
        </authorList>
    </citation>
    <scope>NUCLEOTIDE SEQUENCE [LARGE SCALE GENOMIC DNA]</scope>
    <source>
        <strain evidence="10 11">YIM 132087</strain>
    </source>
</reference>
<evidence type="ECO:0000256" key="6">
    <source>
        <dbReference type="ARBA" id="ARBA00022857"/>
    </source>
</evidence>
<dbReference type="GO" id="GO:0046872">
    <property type="term" value="F:metal ion binding"/>
    <property type="evidence" value="ECO:0007669"/>
    <property type="project" value="UniProtKB-UniRule"/>
</dbReference>
<comment type="cofactor">
    <cofactor evidence="9">
        <name>a divalent metal cation</name>
        <dbReference type="ChEBI" id="CHEBI:60240"/>
    </cofactor>
</comment>
<dbReference type="FunFam" id="2.60.200.30:FF:000007">
    <property type="entry name" value="NAD kinase"/>
    <property type="match status" value="1"/>
</dbReference>
<protein>
    <recommendedName>
        <fullName evidence="9">NAD kinase</fullName>
        <ecNumber evidence="9">2.7.1.23</ecNumber>
    </recommendedName>
    <alternativeName>
        <fullName evidence="9">ATP-dependent NAD kinase</fullName>
    </alternativeName>
</protein>
<dbReference type="PANTHER" id="PTHR20275:SF0">
    <property type="entry name" value="NAD KINASE"/>
    <property type="match status" value="1"/>
</dbReference>
<comment type="catalytic activity">
    <reaction evidence="8 9">
        <text>NAD(+) + ATP = ADP + NADP(+) + H(+)</text>
        <dbReference type="Rhea" id="RHEA:18629"/>
        <dbReference type="ChEBI" id="CHEBI:15378"/>
        <dbReference type="ChEBI" id="CHEBI:30616"/>
        <dbReference type="ChEBI" id="CHEBI:57540"/>
        <dbReference type="ChEBI" id="CHEBI:58349"/>
        <dbReference type="ChEBI" id="CHEBI:456216"/>
        <dbReference type="EC" id="2.7.1.23"/>
    </reaction>
</comment>
<feature type="binding site" evidence="9">
    <location>
        <begin position="145"/>
        <end position="146"/>
    </location>
    <ligand>
        <name>NAD(+)</name>
        <dbReference type="ChEBI" id="CHEBI:57540"/>
    </ligand>
</feature>
<evidence type="ECO:0000256" key="3">
    <source>
        <dbReference type="ARBA" id="ARBA00022741"/>
    </source>
</evidence>
<dbReference type="AlphaFoldDB" id="A0A7K1FR47"/>
<dbReference type="NCBIfam" id="NF002892">
    <property type="entry name" value="PRK03372.1"/>
    <property type="match status" value="1"/>
</dbReference>
<feature type="binding site" evidence="9">
    <location>
        <begin position="67"/>
        <end position="68"/>
    </location>
    <ligand>
        <name>NAD(+)</name>
        <dbReference type="ChEBI" id="CHEBI:57540"/>
    </ligand>
</feature>
<feature type="active site" description="Proton acceptor" evidence="9">
    <location>
        <position position="67"/>
    </location>
</feature>
<dbReference type="Gene3D" id="3.40.50.10330">
    <property type="entry name" value="Probable inorganic polyphosphate/atp-NAD kinase, domain 1"/>
    <property type="match status" value="1"/>
</dbReference>
<evidence type="ECO:0000256" key="1">
    <source>
        <dbReference type="ARBA" id="ARBA00022490"/>
    </source>
</evidence>
<dbReference type="Gene3D" id="2.60.200.30">
    <property type="entry name" value="Probable inorganic polyphosphate/atp-NAD kinase, domain 2"/>
    <property type="match status" value="1"/>
</dbReference>
<dbReference type="Pfam" id="PF20143">
    <property type="entry name" value="NAD_kinase_C"/>
    <property type="match status" value="1"/>
</dbReference>
<dbReference type="Proteomes" id="UP000460221">
    <property type="component" value="Unassembled WGS sequence"/>
</dbReference>
<keyword evidence="7 9" id="KW-0520">NAD</keyword>
<dbReference type="GO" id="GO:0019674">
    <property type="term" value="P:NAD+ metabolic process"/>
    <property type="evidence" value="ECO:0007669"/>
    <property type="project" value="InterPro"/>
</dbReference>
<evidence type="ECO:0000256" key="7">
    <source>
        <dbReference type="ARBA" id="ARBA00023027"/>
    </source>
</evidence>
<dbReference type="HAMAP" id="MF_00361">
    <property type="entry name" value="NAD_kinase"/>
    <property type="match status" value="1"/>
</dbReference>
<organism evidence="10 11">
    <name type="scientific">Nakamurella alba</name>
    <dbReference type="NCBI Taxonomy" id="2665158"/>
    <lineage>
        <taxon>Bacteria</taxon>
        <taxon>Bacillati</taxon>
        <taxon>Actinomycetota</taxon>
        <taxon>Actinomycetes</taxon>
        <taxon>Nakamurellales</taxon>
        <taxon>Nakamurellaceae</taxon>
        <taxon>Nakamurella</taxon>
    </lineage>
</organism>
<evidence type="ECO:0000313" key="10">
    <source>
        <dbReference type="EMBL" id="MTD16617.1"/>
    </source>
</evidence>
<comment type="caution">
    <text evidence="10">The sequence shown here is derived from an EMBL/GenBank/DDBJ whole genome shotgun (WGS) entry which is preliminary data.</text>
</comment>
<sequence length="295" mass="31669">MTRRVLLVAHTGRADVAAIAHKVWERLDAEGIGLVGLADESAELELTALQENGRAAEVEVVLALGGDGTLLRAAEAARPLGVPVLGVNLGRVGFLAEADVDTLDEAVESIIHRHYLQPGGVTVRMTVDISVEFEGEIIERCWALNEVSVEKATRERILDVVVEVDGRGVSAFGCDGVLCATPTGSTAYAFSAGGPIIWPEVEALLVIPSNAHALFARPLVVSPESTVTVHLDPDGHGAILACDGRRIHEVPSGARVHVRRGDRPVTMIRLGDQPFSDRLVRKFALPVHGWRQQRH</sequence>
<keyword evidence="11" id="KW-1185">Reference proteome</keyword>
<keyword evidence="5 9" id="KW-0067">ATP-binding</keyword>
<proteinExistence type="inferred from homology"/>
<comment type="similarity">
    <text evidence="9">Belongs to the NAD kinase family.</text>
</comment>
<evidence type="ECO:0000256" key="8">
    <source>
        <dbReference type="ARBA" id="ARBA00047925"/>
    </source>
</evidence>
<dbReference type="Pfam" id="PF01513">
    <property type="entry name" value="NAD_kinase"/>
    <property type="match status" value="1"/>
</dbReference>
<dbReference type="InterPro" id="IPR002504">
    <property type="entry name" value="NADK"/>
</dbReference>
<feature type="binding site" evidence="9">
    <location>
        <position position="175"/>
    </location>
    <ligand>
        <name>NAD(+)</name>
        <dbReference type="ChEBI" id="CHEBI:57540"/>
    </ligand>
</feature>
<accession>A0A7K1FR47</accession>
<dbReference type="SUPFAM" id="SSF111331">
    <property type="entry name" value="NAD kinase/diacylglycerol kinase-like"/>
    <property type="match status" value="1"/>
</dbReference>
<feature type="binding site" evidence="9">
    <location>
        <begin position="186"/>
        <end position="191"/>
    </location>
    <ligand>
        <name>NAD(+)</name>
        <dbReference type="ChEBI" id="CHEBI:57540"/>
    </ligand>
</feature>
<keyword evidence="2 9" id="KW-0808">Transferase</keyword>
<comment type="function">
    <text evidence="9">Involved in the regulation of the intracellular balance of NAD and NADP, and is a key enzyme in the biosynthesis of NADP. Catalyzes specifically the phosphorylation on 2'-hydroxyl of the adenosine moiety of NAD to yield NADP.</text>
</comment>
<feature type="binding site" evidence="9">
    <location>
        <position position="72"/>
    </location>
    <ligand>
        <name>NAD(+)</name>
        <dbReference type="ChEBI" id="CHEBI:57540"/>
    </ligand>
</feature>
<keyword evidence="6 9" id="KW-0521">NADP</keyword>
<dbReference type="InterPro" id="IPR016064">
    <property type="entry name" value="NAD/diacylglycerol_kinase_sf"/>
</dbReference>
<dbReference type="GO" id="GO:0003951">
    <property type="term" value="F:NAD+ kinase activity"/>
    <property type="evidence" value="ECO:0007669"/>
    <property type="project" value="UniProtKB-UniRule"/>
</dbReference>